<keyword evidence="1 3" id="KW-0808">Transferase</keyword>
<evidence type="ECO:0000256" key="1">
    <source>
        <dbReference type="ARBA" id="ARBA00022679"/>
    </source>
</evidence>
<dbReference type="RefSeq" id="WP_134455214.1">
    <property type="nucleotide sequence ID" value="NZ_SOFL01000056.1"/>
</dbReference>
<keyword evidence="4" id="KW-1185">Reference proteome</keyword>
<dbReference type="PANTHER" id="PTHR46401:SF2">
    <property type="entry name" value="GLYCOSYLTRANSFERASE WBBK-RELATED"/>
    <property type="match status" value="1"/>
</dbReference>
<accession>A0A4R8VYF9</accession>
<name>A0A4R8VYF9_9MICO</name>
<feature type="domain" description="Glycosyl transferase family 1" evidence="2">
    <location>
        <begin position="174"/>
        <end position="326"/>
    </location>
</feature>
<dbReference type="GO" id="GO:0016757">
    <property type="term" value="F:glycosyltransferase activity"/>
    <property type="evidence" value="ECO:0007669"/>
    <property type="project" value="InterPro"/>
</dbReference>
<dbReference type="EMBL" id="SOFL01000056">
    <property type="protein sequence ID" value="TFB96810.1"/>
    <property type="molecule type" value="Genomic_DNA"/>
</dbReference>
<organism evidence="3 4">
    <name type="scientific">Cryobacterium adonitolivorans</name>
    <dbReference type="NCBI Taxonomy" id="1259189"/>
    <lineage>
        <taxon>Bacteria</taxon>
        <taxon>Bacillati</taxon>
        <taxon>Actinomycetota</taxon>
        <taxon>Actinomycetes</taxon>
        <taxon>Micrococcales</taxon>
        <taxon>Microbacteriaceae</taxon>
        <taxon>Cryobacterium</taxon>
    </lineage>
</organism>
<dbReference type="Pfam" id="PF00534">
    <property type="entry name" value="Glycos_transf_1"/>
    <property type="match status" value="1"/>
</dbReference>
<evidence type="ECO:0000313" key="4">
    <source>
        <dbReference type="Proteomes" id="UP000297907"/>
    </source>
</evidence>
<dbReference type="OrthoDB" id="3171021at2"/>
<dbReference type="Proteomes" id="UP000297907">
    <property type="component" value="Unassembled WGS sequence"/>
</dbReference>
<protein>
    <submittedName>
        <fullName evidence="3">Glycosyltransferase</fullName>
    </submittedName>
</protein>
<dbReference type="AlphaFoldDB" id="A0A4R8VYF9"/>
<dbReference type="PANTHER" id="PTHR46401">
    <property type="entry name" value="GLYCOSYLTRANSFERASE WBBK-RELATED"/>
    <property type="match status" value="1"/>
</dbReference>
<comment type="caution">
    <text evidence="3">The sequence shown here is derived from an EMBL/GenBank/DDBJ whole genome shotgun (WGS) entry which is preliminary data.</text>
</comment>
<sequence length="357" mass="38781">MKILIDALGAPASSGGMRLYVDAVVRGWEEAFPDDQLTLLGGRWVDDIFGDHPRLKVVVWPNDFVGARMIGQIAVSALVMFATRSEAVISLSSLVTPFVSKRRRVCVVHDWRHVKNPLEFGAAQLAYRRLWNLSVRHAGTVVGISAKTHAETQEIVPGSHGVVVENGRDYVRFWEKVEGSTAPEEKRIITTFGHFANKRPELVLDALALLADEVGSLQLVVFGATGEYRESLRQRATDLGILDSCLFPGFVEQAEYERFIQRSSVIVLASSDEGFGLPVAEANFLGIPAVVTTDSGLAEIHHQGLVEATPDAASLAEALTYALSGHVPRADVSAVQTWADTASGLRDATARSLAARR</sequence>
<evidence type="ECO:0000259" key="2">
    <source>
        <dbReference type="Pfam" id="PF00534"/>
    </source>
</evidence>
<dbReference type="InterPro" id="IPR001296">
    <property type="entry name" value="Glyco_trans_1"/>
</dbReference>
<dbReference type="SUPFAM" id="SSF53756">
    <property type="entry name" value="UDP-Glycosyltransferase/glycogen phosphorylase"/>
    <property type="match status" value="1"/>
</dbReference>
<proteinExistence type="predicted"/>
<gene>
    <name evidence="3" type="ORF">E3O42_16870</name>
</gene>
<dbReference type="Gene3D" id="3.40.50.2000">
    <property type="entry name" value="Glycogen Phosphorylase B"/>
    <property type="match status" value="2"/>
</dbReference>
<dbReference type="GO" id="GO:0009103">
    <property type="term" value="P:lipopolysaccharide biosynthetic process"/>
    <property type="evidence" value="ECO:0007669"/>
    <property type="project" value="TreeGrafter"/>
</dbReference>
<reference evidence="3 4" key="1">
    <citation type="submission" date="2019-03" db="EMBL/GenBank/DDBJ databases">
        <title>Genomics of glacier-inhabiting Cryobacterium strains.</title>
        <authorList>
            <person name="Liu Q."/>
            <person name="Xin Y.-H."/>
        </authorList>
    </citation>
    <scope>NUCLEOTIDE SEQUENCE [LARGE SCALE GENOMIC DNA]</scope>
    <source>
        <strain evidence="3 4">RHLS22-1</strain>
    </source>
</reference>
<evidence type="ECO:0000313" key="3">
    <source>
        <dbReference type="EMBL" id="TFB96810.1"/>
    </source>
</evidence>